<evidence type="ECO:0000313" key="2">
    <source>
        <dbReference type="EMBL" id="KAL1500327.1"/>
    </source>
</evidence>
<dbReference type="Proteomes" id="UP001515480">
    <property type="component" value="Unassembled WGS sequence"/>
</dbReference>
<accession>A0AB34IMC2</accession>
<proteinExistence type="predicted"/>
<feature type="chain" id="PRO_5044255910" evidence="1">
    <location>
        <begin position="24"/>
        <end position="554"/>
    </location>
</feature>
<dbReference type="Gene3D" id="2.60.120.260">
    <property type="entry name" value="Galactose-binding domain-like"/>
    <property type="match status" value="1"/>
</dbReference>
<organism evidence="2 3">
    <name type="scientific">Prymnesium parvum</name>
    <name type="common">Toxic golden alga</name>
    <dbReference type="NCBI Taxonomy" id="97485"/>
    <lineage>
        <taxon>Eukaryota</taxon>
        <taxon>Haptista</taxon>
        <taxon>Haptophyta</taxon>
        <taxon>Prymnesiophyceae</taxon>
        <taxon>Prymnesiales</taxon>
        <taxon>Prymnesiaceae</taxon>
        <taxon>Prymnesium</taxon>
    </lineage>
</organism>
<evidence type="ECO:0000256" key="1">
    <source>
        <dbReference type="SAM" id="SignalP"/>
    </source>
</evidence>
<dbReference type="InterPro" id="IPR008979">
    <property type="entry name" value="Galactose-bd-like_sf"/>
</dbReference>
<protein>
    <submittedName>
        <fullName evidence="2">Uncharacterized protein</fullName>
    </submittedName>
</protein>
<name>A0AB34IMC2_PRYPA</name>
<comment type="caution">
    <text evidence="2">The sequence shown here is derived from an EMBL/GenBank/DDBJ whole genome shotgun (WGS) entry which is preliminary data.</text>
</comment>
<dbReference type="EMBL" id="JBGBPQ010000023">
    <property type="protein sequence ID" value="KAL1500327.1"/>
    <property type="molecule type" value="Genomic_DNA"/>
</dbReference>
<dbReference type="SUPFAM" id="SSF49785">
    <property type="entry name" value="Galactose-binding domain-like"/>
    <property type="match status" value="1"/>
</dbReference>
<keyword evidence="3" id="KW-1185">Reference proteome</keyword>
<gene>
    <name evidence="2" type="ORF">AB1Y20_012991</name>
</gene>
<keyword evidence="1" id="KW-0732">Signal</keyword>
<evidence type="ECO:0000313" key="3">
    <source>
        <dbReference type="Proteomes" id="UP001515480"/>
    </source>
</evidence>
<feature type="signal peptide" evidence="1">
    <location>
        <begin position="1"/>
        <end position="23"/>
    </location>
</feature>
<sequence>MPNGRLLICRLFFTTIVLPISETASDISRADYGSNEQKEAPQRHVVRRFRQLDPLSTTNIPLATVENPETNPWLSVQLAARSYVSSVLVYGRSDCCRQYLAVYEIWVGDAAGEPQSAGLTRLALNYKSFAVVDGGNCILGGCTDSFSVGYNALATFDDGSCPVIVFGCTDSRSLLYVPSATNDDGSCTFLGCMSSNAFNFNPTATVSSVCSPRVVGCQDPTADNYFSSANVAGYCDYPGCTDSSALNFDAEANRDTGLCEYSRLGCTISYALNYAIDANTDDGTCFVLGCADSNDPNYQPLSTFDFGCVGSRRRLYQSSIRRQLQIAGCVAPSALNYNPSATVYDGSCVWTVKGCTNPSADNYNPAATEEYSPSTCTISGCLDPNAYNYDSNANAEASGTCTHQYFACTNSLAVNYISGANTDDGTCDFPVLGCISEKTLEYNSLATAQPESLACTVIVTGCMDSFALNYQRAANVDSGGVVTTSCVPSITLFTSITYTASTLAATAYTASTLAASTFAAALTTSALDSATITAATVAATSIASSTFATATIAA</sequence>
<reference evidence="2 3" key="1">
    <citation type="journal article" date="2024" name="Science">
        <title>Giant polyketide synthase enzymes in the biosynthesis of giant marine polyether toxins.</title>
        <authorList>
            <person name="Fallon T.R."/>
            <person name="Shende V.V."/>
            <person name="Wierzbicki I.H."/>
            <person name="Pendleton A.L."/>
            <person name="Watervoot N.F."/>
            <person name="Auber R.P."/>
            <person name="Gonzalez D.J."/>
            <person name="Wisecaver J.H."/>
            <person name="Moore B.S."/>
        </authorList>
    </citation>
    <scope>NUCLEOTIDE SEQUENCE [LARGE SCALE GENOMIC DNA]</scope>
    <source>
        <strain evidence="2 3">12B1</strain>
    </source>
</reference>
<dbReference type="AlphaFoldDB" id="A0AB34IMC2"/>